<comment type="similarity">
    <text evidence="1">Belongs to the tpcK family.</text>
</comment>
<dbReference type="Pfam" id="PF07110">
    <property type="entry name" value="EthD"/>
    <property type="match status" value="1"/>
</dbReference>
<dbReference type="AlphaFoldDB" id="A0AAD4PZJ7"/>
<evidence type="ECO:0000259" key="2">
    <source>
        <dbReference type="Pfam" id="PF07110"/>
    </source>
</evidence>
<name>A0AAD4PZJ7_9EURO</name>
<evidence type="ECO:0000313" key="4">
    <source>
        <dbReference type="Proteomes" id="UP001201262"/>
    </source>
</evidence>
<dbReference type="Proteomes" id="UP001201262">
    <property type="component" value="Unassembled WGS sequence"/>
</dbReference>
<dbReference type="InterPro" id="IPR009799">
    <property type="entry name" value="EthD_dom"/>
</dbReference>
<accession>A0AAD4PZJ7</accession>
<gene>
    <name evidence="3" type="ORF">BGW36DRAFT_368770</name>
</gene>
<evidence type="ECO:0000313" key="3">
    <source>
        <dbReference type="EMBL" id="KAH8703068.1"/>
    </source>
</evidence>
<proteinExistence type="inferred from homology"/>
<feature type="domain" description="EthD" evidence="2">
    <location>
        <begin position="12"/>
        <end position="111"/>
    </location>
</feature>
<keyword evidence="4" id="KW-1185">Reference proteome</keyword>
<dbReference type="RefSeq" id="XP_046076086.1">
    <property type="nucleotide sequence ID" value="XM_046215027.1"/>
</dbReference>
<comment type="caution">
    <text evidence="3">The sequence shown here is derived from an EMBL/GenBank/DDBJ whole genome shotgun (WGS) entry which is preliminary data.</text>
</comment>
<organism evidence="3 4">
    <name type="scientific">Talaromyces proteolyticus</name>
    <dbReference type="NCBI Taxonomy" id="1131652"/>
    <lineage>
        <taxon>Eukaryota</taxon>
        <taxon>Fungi</taxon>
        <taxon>Dikarya</taxon>
        <taxon>Ascomycota</taxon>
        <taxon>Pezizomycotina</taxon>
        <taxon>Eurotiomycetes</taxon>
        <taxon>Eurotiomycetidae</taxon>
        <taxon>Eurotiales</taxon>
        <taxon>Trichocomaceae</taxon>
        <taxon>Talaromyces</taxon>
        <taxon>Talaromyces sect. Bacilispori</taxon>
    </lineage>
</organism>
<reference evidence="3" key="1">
    <citation type="submission" date="2021-12" db="EMBL/GenBank/DDBJ databases">
        <title>Convergent genome expansion in fungi linked to evolution of root-endophyte symbiosis.</title>
        <authorList>
            <consortium name="DOE Joint Genome Institute"/>
            <person name="Ke Y.-H."/>
            <person name="Bonito G."/>
            <person name="Liao H.-L."/>
            <person name="Looney B."/>
            <person name="Rojas-Flechas A."/>
            <person name="Nash J."/>
            <person name="Hameed K."/>
            <person name="Schadt C."/>
            <person name="Martin F."/>
            <person name="Crous P.W."/>
            <person name="Miettinen O."/>
            <person name="Magnuson J.K."/>
            <person name="Labbe J."/>
            <person name="Jacobson D."/>
            <person name="Doktycz M.J."/>
            <person name="Veneault-Fourrey C."/>
            <person name="Kuo A."/>
            <person name="Mondo S."/>
            <person name="Calhoun S."/>
            <person name="Riley R."/>
            <person name="Ohm R."/>
            <person name="LaButti K."/>
            <person name="Andreopoulos B."/>
            <person name="Pangilinan J."/>
            <person name="Nolan M."/>
            <person name="Tritt A."/>
            <person name="Clum A."/>
            <person name="Lipzen A."/>
            <person name="Daum C."/>
            <person name="Barry K."/>
            <person name="Grigoriev I.V."/>
            <person name="Vilgalys R."/>
        </authorList>
    </citation>
    <scope>NUCLEOTIDE SEQUENCE</scope>
    <source>
        <strain evidence="3">PMI_201</strain>
    </source>
</reference>
<protein>
    <submittedName>
        <fullName evidence="3">EthD domain-containing protein</fullName>
    </submittedName>
</protein>
<dbReference type="SUPFAM" id="SSF54909">
    <property type="entry name" value="Dimeric alpha+beta barrel"/>
    <property type="match status" value="1"/>
</dbReference>
<dbReference type="GeneID" id="70245314"/>
<dbReference type="InterPro" id="IPR011008">
    <property type="entry name" value="Dimeric_a/b-barrel"/>
</dbReference>
<sequence>MPIHGLVIAYRKPDTTPTEFQNHYENNHVPILQRLAGEDFFLSHQRFYLARGEAIPAPATVVLGDDQDFEYDALTIVTFKDQEHMNRFYAKIGTPEAKKEIEEDEARFLDRTRLKVILIGDVRKTVNESA</sequence>
<dbReference type="GO" id="GO:0016491">
    <property type="term" value="F:oxidoreductase activity"/>
    <property type="evidence" value="ECO:0007669"/>
    <property type="project" value="InterPro"/>
</dbReference>
<evidence type="ECO:0000256" key="1">
    <source>
        <dbReference type="ARBA" id="ARBA00005986"/>
    </source>
</evidence>
<dbReference type="EMBL" id="JAJTJA010000002">
    <property type="protein sequence ID" value="KAH8703068.1"/>
    <property type="molecule type" value="Genomic_DNA"/>
</dbReference>
<dbReference type="Gene3D" id="3.30.70.100">
    <property type="match status" value="1"/>
</dbReference>